<organism evidence="1 2">
    <name type="scientific">Goodea atripinnis</name>
    <dbReference type="NCBI Taxonomy" id="208336"/>
    <lineage>
        <taxon>Eukaryota</taxon>
        <taxon>Metazoa</taxon>
        <taxon>Chordata</taxon>
        <taxon>Craniata</taxon>
        <taxon>Vertebrata</taxon>
        <taxon>Euteleostomi</taxon>
        <taxon>Actinopterygii</taxon>
        <taxon>Neopterygii</taxon>
        <taxon>Teleostei</taxon>
        <taxon>Neoteleostei</taxon>
        <taxon>Acanthomorphata</taxon>
        <taxon>Ovalentaria</taxon>
        <taxon>Atherinomorphae</taxon>
        <taxon>Cyprinodontiformes</taxon>
        <taxon>Goodeidae</taxon>
        <taxon>Goodea</taxon>
    </lineage>
</organism>
<dbReference type="Proteomes" id="UP001476798">
    <property type="component" value="Unassembled WGS sequence"/>
</dbReference>
<evidence type="ECO:0000313" key="2">
    <source>
        <dbReference type="Proteomes" id="UP001476798"/>
    </source>
</evidence>
<dbReference type="EMBL" id="JAHRIO010025413">
    <property type="protein sequence ID" value="MEQ2166759.1"/>
    <property type="molecule type" value="Genomic_DNA"/>
</dbReference>
<gene>
    <name evidence="1" type="ORF">GOODEAATRI_031539</name>
</gene>
<protein>
    <submittedName>
        <fullName evidence="1">Uncharacterized protein</fullName>
    </submittedName>
</protein>
<evidence type="ECO:0000313" key="1">
    <source>
        <dbReference type="EMBL" id="MEQ2166759.1"/>
    </source>
</evidence>
<proteinExistence type="predicted"/>
<reference evidence="1 2" key="1">
    <citation type="submission" date="2021-06" db="EMBL/GenBank/DDBJ databases">
        <authorList>
            <person name="Palmer J.M."/>
        </authorList>
    </citation>
    <scope>NUCLEOTIDE SEQUENCE [LARGE SCALE GENOMIC DNA]</scope>
    <source>
        <strain evidence="1 2">GA_2019</strain>
        <tissue evidence="1">Muscle</tissue>
    </source>
</reference>
<name>A0ABV0N5U0_9TELE</name>
<accession>A0ABV0N5U0</accession>
<sequence length="60" mass="6293">ICIPSITMSWIPCSLKLFPAAPAVSVPSSPVSGPVTQGSPLGNTVPLLTRLPTLQYRMLS</sequence>
<comment type="caution">
    <text evidence="1">The sequence shown here is derived from an EMBL/GenBank/DDBJ whole genome shotgun (WGS) entry which is preliminary data.</text>
</comment>
<feature type="non-terminal residue" evidence="1">
    <location>
        <position position="1"/>
    </location>
</feature>
<keyword evidence="2" id="KW-1185">Reference proteome</keyword>